<dbReference type="Gene3D" id="3.40.50.620">
    <property type="entry name" value="HUPs"/>
    <property type="match status" value="1"/>
</dbReference>
<dbReference type="EMBL" id="UGTS01000005">
    <property type="protein sequence ID" value="SUC38590.1"/>
    <property type="molecule type" value="Genomic_DNA"/>
</dbReference>
<accession>A0A379GC56</accession>
<reference evidence="1 2" key="1">
    <citation type="submission" date="2018-06" db="EMBL/GenBank/DDBJ databases">
        <authorList>
            <consortium name="Pathogen Informatics"/>
            <person name="Doyle S."/>
        </authorList>
    </citation>
    <scope>NUCLEOTIDE SEQUENCE [LARGE SCALE GENOMIC DNA]</scope>
    <source>
        <strain evidence="1 2">NCTC11938</strain>
    </source>
</reference>
<protein>
    <submittedName>
        <fullName evidence="1">Electron transfer flavoprotein alpha subunit for carnitine metabolism</fullName>
    </submittedName>
</protein>
<name>A0A379GC56_PROMI</name>
<dbReference type="InterPro" id="IPR014729">
    <property type="entry name" value="Rossmann-like_a/b/a_fold"/>
</dbReference>
<evidence type="ECO:0000313" key="2">
    <source>
        <dbReference type="Proteomes" id="UP000254191"/>
    </source>
</evidence>
<proteinExistence type="predicted"/>
<dbReference type="Proteomes" id="UP000254191">
    <property type="component" value="Unassembled WGS sequence"/>
</dbReference>
<dbReference type="AlphaFoldDB" id="A0A379GC56"/>
<dbReference type="SUPFAM" id="SSF52402">
    <property type="entry name" value="Adenine nucleotide alpha hydrolases-like"/>
    <property type="match status" value="1"/>
</dbReference>
<organism evidence="1 2">
    <name type="scientific">Proteus mirabilis</name>
    <dbReference type="NCBI Taxonomy" id="584"/>
    <lineage>
        <taxon>Bacteria</taxon>
        <taxon>Pseudomonadati</taxon>
        <taxon>Pseudomonadota</taxon>
        <taxon>Gammaproteobacteria</taxon>
        <taxon>Enterobacterales</taxon>
        <taxon>Morganellaceae</taxon>
        <taxon>Proteus</taxon>
    </lineage>
</organism>
<sequence length="109" mass="11837">MSQFSTVWVLSDVLSPLPELMGGASSLGQSINVFTFNDEQSIAAFKLGATAVFQLEGKPDDRIMEDYAQSIVETIKSHSDAGLVLLPNTRRGKLFAARLGHRLAARSIK</sequence>
<gene>
    <name evidence="1" type="primary">fixB_2</name>
    <name evidence="1" type="ORF">NCTC11938_02861</name>
</gene>
<evidence type="ECO:0000313" key="1">
    <source>
        <dbReference type="EMBL" id="SUC38590.1"/>
    </source>
</evidence>